<evidence type="ECO:0000259" key="8">
    <source>
        <dbReference type="PROSITE" id="PS50234"/>
    </source>
</evidence>
<keyword evidence="4 6" id="KW-1133">Transmembrane helix</keyword>
<evidence type="ECO:0000256" key="5">
    <source>
        <dbReference type="ARBA" id="ARBA00023136"/>
    </source>
</evidence>
<dbReference type="EMBL" id="PYXZ01000005">
    <property type="protein sequence ID" value="PUA80610.1"/>
    <property type="molecule type" value="Genomic_DNA"/>
</dbReference>
<dbReference type="RefSeq" id="WP_108344804.1">
    <property type="nucleotide sequence ID" value="NZ_PYXZ01000005.1"/>
</dbReference>
<keyword evidence="5 6" id="KW-0472">Membrane</keyword>
<keyword evidence="2" id="KW-1003">Cell membrane</keyword>
<evidence type="ECO:0000256" key="3">
    <source>
        <dbReference type="ARBA" id="ARBA00022692"/>
    </source>
</evidence>
<feature type="chain" id="PRO_5015343999" description="VWFA domain-containing protein" evidence="7">
    <location>
        <begin position="30"/>
        <end position="639"/>
    </location>
</feature>
<protein>
    <recommendedName>
        <fullName evidence="8">VWFA domain-containing protein</fullName>
    </recommendedName>
</protein>
<gene>
    <name evidence="9" type="ORF">C7S10_12685</name>
</gene>
<feature type="transmembrane region" description="Helical" evidence="6">
    <location>
        <begin position="318"/>
        <end position="338"/>
    </location>
</feature>
<dbReference type="SUPFAM" id="SSF53300">
    <property type="entry name" value="vWA-like"/>
    <property type="match status" value="1"/>
</dbReference>
<name>A0A2R7YW27_9ACTN</name>
<comment type="caution">
    <text evidence="9">The sequence shown here is derived from an EMBL/GenBank/DDBJ whole genome shotgun (WGS) entry which is preliminary data.</text>
</comment>
<feature type="transmembrane region" description="Helical" evidence="6">
    <location>
        <begin position="612"/>
        <end position="632"/>
    </location>
</feature>
<dbReference type="AlphaFoldDB" id="A0A2R7YW27"/>
<keyword evidence="10" id="KW-1185">Reference proteome</keyword>
<comment type="subcellular location">
    <subcellularLocation>
        <location evidence="1">Cell membrane</location>
        <topology evidence="1">Multi-pass membrane protein</topology>
    </subcellularLocation>
</comment>
<dbReference type="OrthoDB" id="597333at2"/>
<dbReference type="Proteomes" id="UP000244867">
    <property type="component" value="Unassembled WGS sequence"/>
</dbReference>
<organism evidence="9 10">
    <name type="scientific">Nocardioides currus</name>
    <dbReference type="NCBI Taxonomy" id="2133958"/>
    <lineage>
        <taxon>Bacteria</taxon>
        <taxon>Bacillati</taxon>
        <taxon>Actinomycetota</taxon>
        <taxon>Actinomycetes</taxon>
        <taxon>Propionibacteriales</taxon>
        <taxon>Nocardioidaceae</taxon>
        <taxon>Nocardioides</taxon>
    </lineage>
</organism>
<keyword evidence="3 6" id="KW-0812">Transmembrane</keyword>
<dbReference type="CDD" id="cd00198">
    <property type="entry name" value="vWFA"/>
    <property type="match status" value="1"/>
</dbReference>
<evidence type="ECO:0000256" key="2">
    <source>
        <dbReference type="ARBA" id="ARBA00022475"/>
    </source>
</evidence>
<evidence type="ECO:0000256" key="6">
    <source>
        <dbReference type="SAM" id="Phobius"/>
    </source>
</evidence>
<dbReference type="SMART" id="SM00327">
    <property type="entry name" value="VWA"/>
    <property type="match status" value="1"/>
</dbReference>
<feature type="transmembrane region" description="Helical" evidence="6">
    <location>
        <begin position="429"/>
        <end position="453"/>
    </location>
</feature>
<accession>A0A2R7YW27</accession>
<dbReference type="InterPro" id="IPR042094">
    <property type="entry name" value="T2SS_GspF_sf"/>
</dbReference>
<evidence type="ECO:0000256" key="1">
    <source>
        <dbReference type="ARBA" id="ARBA00004651"/>
    </source>
</evidence>
<dbReference type="Pfam" id="PF13519">
    <property type="entry name" value="VWA_2"/>
    <property type="match status" value="1"/>
</dbReference>
<dbReference type="PROSITE" id="PS50234">
    <property type="entry name" value="VWFA"/>
    <property type="match status" value="1"/>
</dbReference>
<dbReference type="InterPro" id="IPR018076">
    <property type="entry name" value="T2SS_GspF_dom"/>
</dbReference>
<dbReference type="InterPro" id="IPR036465">
    <property type="entry name" value="vWFA_dom_sf"/>
</dbReference>
<dbReference type="GO" id="GO:0005886">
    <property type="term" value="C:plasma membrane"/>
    <property type="evidence" value="ECO:0007669"/>
    <property type="project" value="UniProtKB-SubCell"/>
</dbReference>
<evidence type="ECO:0000313" key="10">
    <source>
        <dbReference type="Proteomes" id="UP000244867"/>
    </source>
</evidence>
<evidence type="ECO:0000256" key="7">
    <source>
        <dbReference type="SAM" id="SignalP"/>
    </source>
</evidence>
<evidence type="ECO:0000313" key="9">
    <source>
        <dbReference type="EMBL" id="PUA80610.1"/>
    </source>
</evidence>
<feature type="transmembrane region" description="Helical" evidence="6">
    <location>
        <begin position="402"/>
        <end position="423"/>
    </location>
</feature>
<dbReference type="Gene3D" id="1.20.81.30">
    <property type="entry name" value="Type II secretion system (T2SS), domain F"/>
    <property type="match status" value="1"/>
</dbReference>
<feature type="transmembrane region" description="Helical" evidence="6">
    <location>
        <begin position="582"/>
        <end position="600"/>
    </location>
</feature>
<sequence length="639" mass="66791">MTLRHWSRSGVLLASAIATTLLTATPALAADEVSIDHVESTDGVVSMIVSVDGVPGGGIGSDDFEVQVDGKGVDADVSSVSAGNVSRSTMLVVDASNSMRGAKFDAASDAVTAFLANAPSDVQVGMVAFAGKVGTVIKPNGDRAALLDEFKNLDLTAGTSVYDALDKAIDVVGTEGSRSLLVLSDGADTGSSATVADIARKATDAEVVVDAVSIGSVVDSLPFVELSEKTSGQTFPADADALSQLFADQAEALAQQMLVKFSLPPGVSGDADVAVTVQGAGDTFDDSAFVNVGDRSSTAVSVEPESTIVAKPLIGTPVMLAGAVALFLGIAVLLWAMIAGSTGRKASVEKRLNSYFASGDGRSGDDVGKRRAAESAVFMDSAVAITDRLVKKDFEDRVNKRLVGAGSALTASEWVLLHAAIALGTAAVFFFLLGGAMSVLGLLLGIALPWLYLGRRHSKRLRAFNGQLAETLGLMAGGLQAGLSLPQAVDTVVREGIEPMSGELRRALVEQRLGIDISDALEGVGERMESEDFSWVVMAIRIQREVGGNLAEILHTVADTLREREYLRRQVRALSAEGRMSGYILAALPVFVMIWLSFANRDYIEVLWTTPIGFVILGVASMFLALGGWVMAKMAQVEV</sequence>
<proteinExistence type="predicted"/>
<feature type="domain" description="VWFA" evidence="8">
    <location>
        <begin position="88"/>
        <end position="261"/>
    </location>
</feature>
<dbReference type="InterPro" id="IPR002035">
    <property type="entry name" value="VWF_A"/>
</dbReference>
<dbReference type="Pfam" id="PF00482">
    <property type="entry name" value="T2SSF"/>
    <property type="match status" value="1"/>
</dbReference>
<evidence type="ECO:0000256" key="4">
    <source>
        <dbReference type="ARBA" id="ARBA00022989"/>
    </source>
</evidence>
<reference evidence="9 10" key="1">
    <citation type="submission" date="2018-03" db="EMBL/GenBank/DDBJ databases">
        <authorList>
            <person name="Keele B.F."/>
        </authorList>
    </citation>
    <scope>NUCLEOTIDE SEQUENCE [LARGE SCALE GENOMIC DNA]</scope>
    <source>
        <strain evidence="9 10">IB-3</strain>
    </source>
</reference>
<dbReference type="PANTHER" id="PTHR35007">
    <property type="entry name" value="INTEGRAL MEMBRANE PROTEIN-RELATED"/>
    <property type="match status" value="1"/>
</dbReference>
<feature type="signal peptide" evidence="7">
    <location>
        <begin position="1"/>
        <end position="29"/>
    </location>
</feature>
<keyword evidence="7" id="KW-0732">Signal</keyword>
<dbReference type="PANTHER" id="PTHR35007:SF1">
    <property type="entry name" value="PILUS ASSEMBLY PROTEIN"/>
    <property type="match status" value="1"/>
</dbReference>
<dbReference type="Gene3D" id="3.40.50.410">
    <property type="entry name" value="von Willebrand factor, type A domain"/>
    <property type="match status" value="1"/>
</dbReference>